<gene>
    <name evidence="3" type="ORF">NVS89_21665</name>
</gene>
<dbReference type="InterPro" id="IPR009936">
    <property type="entry name" value="DUF1468"/>
</dbReference>
<dbReference type="Proteomes" id="UP001151088">
    <property type="component" value="Unassembled WGS sequence"/>
</dbReference>
<keyword evidence="1" id="KW-0812">Transmembrane</keyword>
<dbReference type="EMBL" id="JANTHZ010000014">
    <property type="protein sequence ID" value="MCS0497705.1"/>
    <property type="molecule type" value="Genomic_DNA"/>
</dbReference>
<keyword evidence="1" id="KW-0472">Membrane</keyword>
<feature type="transmembrane region" description="Helical" evidence="1">
    <location>
        <begin position="79"/>
        <end position="108"/>
    </location>
</feature>
<keyword evidence="4" id="KW-1185">Reference proteome</keyword>
<sequence length="149" mass="15735">MLQRAFRRQDTWAGLMFLGVGIAALWIGRDYPTGTATSMGPGFFPDLLSFLLCGIGALVTLRGLIADGEKITGTALRPFLVLVAVALFALAVTSGGLVPAIVVLTVVGACAGHEFRLHEVAALTLALAVFSVAVFDWALGMHLPLWPAW</sequence>
<proteinExistence type="predicted"/>
<evidence type="ECO:0000313" key="3">
    <source>
        <dbReference type="EMBL" id="MCS0497705.1"/>
    </source>
</evidence>
<feature type="transmembrane region" description="Helical" evidence="1">
    <location>
        <begin position="48"/>
        <end position="67"/>
    </location>
</feature>
<feature type="domain" description="DUF1468" evidence="2">
    <location>
        <begin position="12"/>
        <end position="144"/>
    </location>
</feature>
<feature type="transmembrane region" description="Helical" evidence="1">
    <location>
        <begin position="12"/>
        <end position="28"/>
    </location>
</feature>
<name>A0A9X2T3U1_9HYPH</name>
<evidence type="ECO:0000259" key="2">
    <source>
        <dbReference type="Pfam" id="PF07331"/>
    </source>
</evidence>
<feature type="transmembrane region" description="Helical" evidence="1">
    <location>
        <begin position="120"/>
        <end position="139"/>
    </location>
</feature>
<dbReference type="RefSeq" id="WP_258734857.1">
    <property type="nucleotide sequence ID" value="NZ_JANTHZ010000014.1"/>
</dbReference>
<organism evidence="3 4">
    <name type="scientific">Ancylobacter mangrovi</name>
    <dbReference type="NCBI Taxonomy" id="2972472"/>
    <lineage>
        <taxon>Bacteria</taxon>
        <taxon>Pseudomonadati</taxon>
        <taxon>Pseudomonadota</taxon>
        <taxon>Alphaproteobacteria</taxon>
        <taxon>Hyphomicrobiales</taxon>
        <taxon>Xanthobacteraceae</taxon>
        <taxon>Ancylobacter</taxon>
    </lineage>
</organism>
<accession>A0A9X2T3U1</accession>
<dbReference type="Pfam" id="PF07331">
    <property type="entry name" value="TctB"/>
    <property type="match status" value="1"/>
</dbReference>
<protein>
    <submittedName>
        <fullName evidence="3">Tripartite tricarboxylate transporter TctB family protein</fullName>
    </submittedName>
</protein>
<evidence type="ECO:0000256" key="1">
    <source>
        <dbReference type="SAM" id="Phobius"/>
    </source>
</evidence>
<comment type="caution">
    <text evidence="3">The sequence shown here is derived from an EMBL/GenBank/DDBJ whole genome shotgun (WGS) entry which is preliminary data.</text>
</comment>
<dbReference type="AlphaFoldDB" id="A0A9X2T3U1"/>
<reference evidence="3" key="1">
    <citation type="submission" date="2022-08" db="EMBL/GenBank/DDBJ databases">
        <authorList>
            <person name="Li F."/>
        </authorList>
    </citation>
    <scope>NUCLEOTIDE SEQUENCE</scope>
    <source>
        <strain evidence="3">MQZ15Z-1</strain>
    </source>
</reference>
<evidence type="ECO:0000313" key="4">
    <source>
        <dbReference type="Proteomes" id="UP001151088"/>
    </source>
</evidence>
<keyword evidence="1" id="KW-1133">Transmembrane helix</keyword>